<comment type="catalytic activity">
    <reaction evidence="21">
        <text>L-seryl-[protein] + ATP = O-phospho-L-seryl-[protein] + ADP + H(+)</text>
        <dbReference type="Rhea" id="RHEA:17989"/>
        <dbReference type="Rhea" id="RHEA-COMP:9863"/>
        <dbReference type="Rhea" id="RHEA-COMP:11604"/>
        <dbReference type="ChEBI" id="CHEBI:15378"/>
        <dbReference type="ChEBI" id="CHEBI:29999"/>
        <dbReference type="ChEBI" id="CHEBI:30616"/>
        <dbReference type="ChEBI" id="CHEBI:83421"/>
        <dbReference type="ChEBI" id="CHEBI:456216"/>
        <dbReference type="EC" id="2.7.11.1"/>
    </reaction>
</comment>
<evidence type="ECO:0000256" key="23">
    <source>
        <dbReference type="SAM" id="Phobius"/>
    </source>
</evidence>
<keyword evidence="5" id="KW-1003">Cell membrane</keyword>
<dbReference type="PROSITE" id="PS50011">
    <property type="entry name" value="PROTEIN_KINASE_DOM"/>
    <property type="match status" value="1"/>
</dbReference>
<feature type="chain" id="PRO_5015195411" description="non-specific serine/threonine protein kinase" evidence="24">
    <location>
        <begin position="28"/>
        <end position="1018"/>
    </location>
</feature>
<reference evidence="26 27" key="1">
    <citation type="submission" date="2015-01" db="EMBL/GenBank/DDBJ databases">
        <title>Genome of allotetraploid Gossypium barbadense reveals genomic plasticity and fiber elongation in cotton evolution.</title>
        <authorList>
            <person name="Chen X."/>
            <person name="Liu X."/>
            <person name="Zhao B."/>
            <person name="Zheng H."/>
            <person name="Hu Y."/>
            <person name="Lu G."/>
            <person name="Yang C."/>
            <person name="Chen J."/>
            <person name="Shan C."/>
            <person name="Zhang L."/>
            <person name="Zhou Y."/>
            <person name="Wang L."/>
            <person name="Guo W."/>
            <person name="Bai Y."/>
            <person name="Ruan J."/>
            <person name="Shangguan X."/>
            <person name="Mao Y."/>
            <person name="Jiang J."/>
            <person name="Zhu Y."/>
            <person name="Lei J."/>
            <person name="Kang H."/>
            <person name="Chen S."/>
            <person name="He X."/>
            <person name="Wang R."/>
            <person name="Wang Y."/>
            <person name="Chen J."/>
            <person name="Wang L."/>
            <person name="Yu S."/>
            <person name="Wang B."/>
            <person name="Wei J."/>
            <person name="Song S."/>
            <person name="Lu X."/>
            <person name="Gao Z."/>
            <person name="Gu W."/>
            <person name="Deng X."/>
            <person name="Ma D."/>
            <person name="Wang S."/>
            <person name="Liang W."/>
            <person name="Fang L."/>
            <person name="Cai C."/>
            <person name="Zhu X."/>
            <person name="Zhou B."/>
            <person name="Zhang Y."/>
            <person name="Chen Z."/>
            <person name="Xu S."/>
            <person name="Zhu R."/>
            <person name="Wang S."/>
            <person name="Zhang T."/>
            <person name="Zhao G."/>
        </authorList>
    </citation>
    <scope>NUCLEOTIDE SEQUENCE [LARGE SCALE GENOMIC DNA]</scope>
    <source>
        <strain evidence="27">cv. Xinhai21</strain>
        <tissue evidence="26">Leaf</tissue>
    </source>
</reference>
<keyword evidence="10 23" id="KW-0812">Transmembrane</keyword>
<dbReference type="InterPro" id="IPR008271">
    <property type="entry name" value="Ser/Thr_kinase_AS"/>
</dbReference>
<dbReference type="PRINTS" id="PR00019">
    <property type="entry name" value="LEURICHRPT"/>
</dbReference>
<evidence type="ECO:0000256" key="24">
    <source>
        <dbReference type="SAM" id="SignalP"/>
    </source>
</evidence>
<dbReference type="InterPro" id="IPR003591">
    <property type="entry name" value="Leu-rich_rpt_typical-subtyp"/>
</dbReference>
<dbReference type="GO" id="GO:0004674">
    <property type="term" value="F:protein serine/threonine kinase activity"/>
    <property type="evidence" value="ECO:0007669"/>
    <property type="project" value="UniProtKB-KW"/>
</dbReference>
<keyword evidence="15 22" id="KW-0067">ATP-binding</keyword>
<feature type="signal peptide" evidence="24">
    <location>
        <begin position="1"/>
        <end position="27"/>
    </location>
</feature>
<dbReference type="Gene3D" id="3.80.10.10">
    <property type="entry name" value="Ribonuclease Inhibitor"/>
    <property type="match status" value="3"/>
</dbReference>
<feature type="transmembrane region" description="Helical" evidence="23">
    <location>
        <begin position="642"/>
        <end position="663"/>
    </location>
</feature>
<keyword evidence="8" id="KW-0433">Leucine-rich repeat</keyword>
<evidence type="ECO:0000313" key="26">
    <source>
        <dbReference type="EMBL" id="PPR89584.1"/>
    </source>
</evidence>
<evidence type="ECO:0000256" key="17">
    <source>
        <dbReference type="ARBA" id="ARBA00023136"/>
    </source>
</evidence>
<evidence type="ECO:0000256" key="5">
    <source>
        <dbReference type="ARBA" id="ARBA00022475"/>
    </source>
</evidence>
<dbReference type="Pfam" id="PF13855">
    <property type="entry name" value="LRR_8"/>
    <property type="match status" value="1"/>
</dbReference>
<evidence type="ECO:0000256" key="4">
    <source>
        <dbReference type="ARBA" id="ARBA00012513"/>
    </source>
</evidence>
<dbReference type="InterPro" id="IPR011009">
    <property type="entry name" value="Kinase-like_dom_sf"/>
</dbReference>
<evidence type="ECO:0000256" key="21">
    <source>
        <dbReference type="ARBA" id="ARBA00048679"/>
    </source>
</evidence>
<evidence type="ECO:0000256" key="20">
    <source>
        <dbReference type="ARBA" id="ARBA00047899"/>
    </source>
</evidence>
<dbReference type="SUPFAM" id="SSF56112">
    <property type="entry name" value="Protein kinase-like (PK-like)"/>
    <property type="match status" value="1"/>
</dbReference>
<evidence type="ECO:0000256" key="22">
    <source>
        <dbReference type="PROSITE-ProRule" id="PRU10141"/>
    </source>
</evidence>
<sequence length="1018" mass="112187">MEPSKKHFQASSSFFLLLLLSFFNLQGLNLLSLATASPVVRRNDTDQQALLQFKAKMTGDQLKIMESWNSSIHFCQWPGVRCGRKHQRVTKLELGFLKLSGSLSPYIGNLSFLRELDLAGNSFYNQIPQEIGGLRRLEALDLTNNSVSGEIPSNLSACSKLILVDMTNNQLTGEIPSSLGLLSNLKVLDFFHNRLIGSIPPSLGNLSSLEKLGLQNNELSGIIPEAFGQLRNLSLFSISGNAISGIVPIAMFNLSNIRGFDIGINKIQGTLRSDLEINMPHLEYFSVLKAGLQCNMEPEACYCRDQQLSSSAHFAWFNGNVPSLEKLDKLYDLELGQNYLGHGREGENNFGGEFPECISNFPKTLLQLGIYNNKISGRIPEGIGNLINLELLVVFKNQLSGPIPFNIGRLQKLKIFLAYMNFLSRIIPHSIGNLTELIQLGLNFNYLQGSIPSSLGNCKNLHLMDLSSNNLSGAIPPEVLGLPSLSIILNLSSNDLTSELSVEVEKLKNLGTLDVSENRLSGLLPENLGSCVSLEKLFLEGNLFEGPIPSSLSSLRGLEALDLSNNNLSGGIPKFLVRFGALKYLNLSFNDFEGVIPSEGVFKNASATFVEGNSKLCGGIPELHLSRCNSKTSANTSLKLKIRIIVVILGVTLVFFIFLFIWFRKKKEQKPTITHVENSLLQLSYQSILRATNGFSPQNSVGSGSFGSVYKGILEANGAVVAVKVFNLLNHRASRSFLVECEALKNIRHRNLVKVLTAISGIDYKGNDFKALVYEFMENGSLEDWLHPVVGMNKPETMRNLNFFQRLNVAIDVAHALEYLHHRCETPIIHCDLKPSNVLLDGEMVGHISDFGLAKILPGEWPNYSTNESSSLGVRGTIGYAPLEYGMGSELSTNGDVYSYGILLLEMLTGKRPTNERFKEGLSLRNFVKAALPDRVVEIIDPILLQESVRGGTAANITLNENNLGNDIHLQCLNSIFEIGLTCSTESPSERMDMSNVITKLCSIRDKLLHPTRLRCGV</sequence>
<dbReference type="SMART" id="SM00220">
    <property type="entry name" value="S_TKc"/>
    <property type="match status" value="1"/>
</dbReference>
<dbReference type="FunFam" id="3.80.10.10:FF:000275">
    <property type="entry name" value="Leucine-rich repeat receptor-like protein kinase"/>
    <property type="match status" value="1"/>
</dbReference>
<dbReference type="Pfam" id="PF00560">
    <property type="entry name" value="LRR_1"/>
    <property type="match status" value="9"/>
</dbReference>
<keyword evidence="12" id="KW-0677">Repeat</keyword>
<dbReference type="FunFam" id="3.80.10.10:FF:000288">
    <property type="entry name" value="LRR receptor-like serine/threonine-protein kinase EFR"/>
    <property type="match status" value="1"/>
</dbReference>
<evidence type="ECO:0000256" key="15">
    <source>
        <dbReference type="ARBA" id="ARBA00022840"/>
    </source>
</evidence>
<dbReference type="InterPro" id="IPR013210">
    <property type="entry name" value="LRR_N_plant-typ"/>
</dbReference>
<organism evidence="26 27">
    <name type="scientific">Gossypium barbadense</name>
    <name type="common">Sea Island cotton</name>
    <name type="synonym">Hibiscus barbadensis</name>
    <dbReference type="NCBI Taxonomy" id="3634"/>
    <lineage>
        <taxon>Eukaryota</taxon>
        <taxon>Viridiplantae</taxon>
        <taxon>Streptophyta</taxon>
        <taxon>Embryophyta</taxon>
        <taxon>Tracheophyta</taxon>
        <taxon>Spermatophyta</taxon>
        <taxon>Magnoliopsida</taxon>
        <taxon>eudicotyledons</taxon>
        <taxon>Gunneridae</taxon>
        <taxon>Pentapetalae</taxon>
        <taxon>rosids</taxon>
        <taxon>malvids</taxon>
        <taxon>Malvales</taxon>
        <taxon>Malvaceae</taxon>
        <taxon>Malvoideae</taxon>
        <taxon>Gossypium</taxon>
    </lineage>
</organism>
<dbReference type="AlphaFoldDB" id="A0A2P5WES2"/>
<evidence type="ECO:0000256" key="3">
    <source>
        <dbReference type="ARBA" id="ARBA00009592"/>
    </source>
</evidence>
<keyword evidence="14" id="KW-0418">Kinase</keyword>
<evidence type="ECO:0000256" key="12">
    <source>
        <dbReference type="ARBA" id="ARBA00022737"/>
    </source>
</evidence>
<dbReference type="Gene3D" id="3.30.200.20">
    <property type="entry name" value="Phosphorylase Kinase, domain 1"/>
    <property type="match status" value="1"/>
</dbReference>
<dbReference type="Pfam" id="PF00069">
    <property type="entry name" value="Pkinase"/>
    <property type="match status" value="1"/>
</dbReference>
<dbReference type="PROSITE" id="PS00108">
    <property type="entry name" value="PROTEIN_KINASE_ST"/>
    <property type="match status" value="1"/>
</dbReference>
<evidence type="ECO:0000313" key="27">
    <source>
        <dbReference type="Proteomes" id="UP000239757"/>
    </source>
</evidence>
<evidence type="ECO:0000259" key="25">
    <source>
        <dbReference type="PROSITE" id="PS50011"/>
    </source>
</evidence>
<keyword evidence="13 22" id="KW-0547">Nucleotide-binding</keyword>
<dbReference type="OrthoDB" id="676979at2759"/>
<name>A0A2P5WES2_GOSBA</name>
<protein>
    <recommendedName>
        <fullName evidence="4">non-specific serine/threonine protein kinase</fullName>
        <ecNumber evidence="4">2.7.11.1</ecNumber>
    </recommendedName>
</protein>
<dbReference type="PROSITE" id="PS00107">
    <property type="entry name" value="PROTEIN_KINASE_ATP"/>
    <property type="match status" value="1"/>
</dbReference>
<dbReference type="InterPro" id="IPR017441">
    <property type="entry name" value="Protein_kinase_ATP_BS"/>
</dbReference>
<dbReference type="SUPFAM" id="SSF52058">
    <property type="entry name" value="L domain-like"/>
    <property type="match status" value="2"/>
</dbReference>
<evidence type="ECO:0000256" key="14">
    <source>
        <dbReference type="ARBA" id="ARBA00022777"/>
    </source>
</evidence>
<dbReference type="EC" id="2.7.11.1" evidence="4"/>
<keyword evidence="19" id="KW-0325">Glycoprotein</keyword>
<dbReference type="Pfam" id="PF08263">
    <property type="entry name" value="LRRNT_2"/>
    <property type="match status" value="1"/>
</dbReference>
<dbReference type="FunFam" id="1.10.510.10:FF:000358">
    <property type="entry name" value="Putative leucine-rich repeat receptor-like serine/threonine-protein kinase"/>
    <property type="match status" value="1"/>
</dbReference>
<dbReference type="PANTHER" id="PTHR27008">
    <property type="entry name" value="OS04G0122200 PROTEIN"/>
    <property type="match status" value="1"/>
</dbReference>
<dbReference type="EMBL" id="KZ667895">
    <property type="protein sequence ID" value="PPR89584.1"/>
    <property type="molecule type" value="Genomic_DNA"/>
</dbReference>
<feature type="domain" description="Protein kinase" evidence="25">
    <location>
        <begin position="695"/>
        <end position="1013"/>
    </location>
</feature>
<keyword evidence="11 24" id="KW-0732">Signal</keyword>
<evidence type="ECO:0000256" key="7">
    <source>
        <dbReference type="ARBA" id="ARBA00022553"/>
    </source>
</evidence>
<comment type="catalytic activity">
    <reaction evidence="20">
        <text>L-threonyl-[protein] + ATP = O-phospho-L-threonyl-[protein] + ADP + H(+)</text>
        <dbReference type="Rhea" id="RHEA:46608"/>
        <dbReference type="Rhea" id="RHEA-COMP:11060"/>
        <dbReference type="Rhea" id="RHEA-COMP:11605"/>
        <dbReference type="ChEBI" id="CHEBI:15378"/>
        <dbReference type="ChEBI" id="CHEBI:30013"/>
        <dbReference type="ChEBI" id="CHEBI:30616"/>
        <dbReference type="ChEBI" id="CHEBI:61977"/>
        <dbReference type="ChEBI" id="CHEBI:456216"/>
        <dbReference type="EC" id="2.7.11.1"/>
    </reaction>
</comment>
<accession>A0A2P5WES2</accession>
<keyword evidence="7" id="KW-0597">Phosphoprotein</keyword>
<dbReference type="InterPro" id="IPR032675">
    <property type="entry name" value="LRR_dom_sf"/>
</dbReference>
<evidence type="ECO:0000256" key="13">
    <source>
        <dbReference type="ARBA" id="ARBA00022741"/>
    </source>
</evidence>
<evidence type="ECO:0000256" key="11">
    <source>
        <dbReference type="ARBA" id="ARBA00022729"/>
    </source>
</evidence>
<evidence type="ECO:0000256" key="8">
    <source>
        <dbReference type="ARBA" id="ARBA00022614"/>
    </source>
</evidence>
<evidence type="ECO:0000256" key="6">
    <source>
        <dbReference type="ARBA" id="ARBA00022527"/>
    </source>
</evidence>
<dbReference type="FunFam" id="3.30.200.20:FF:000432">
    <property type="entry name" value="LRR receptor-like serine/threonine-protein kinase EFR"/>
    <property type="match status" value="1"/>
</dbReference>
<dbReference type="PANTHER" id="PTHR27008:SF610">
    <property type="entry name" value="SERINE-THREONINE_TYROSINE-PROTEIN KINASE CATALYTIC DOMAIN-CONTAINING PROTEIN"/>
    <property type="match status" value="1"/>
</dbReference>
<keyword evidence="16 23" id="KW-1133">Transmembrane helix</keyword>
<comment type="similarity">
    <text evidence="2">Belongs to the protein kinase superfamily. Ser/Thr protein kinase family.</text>
</comment>
<comment type="similarity">
    <text evidence="3">Belongs to the RLP family.</text>
</comment>
<comment type="subcellular location">
    <subcellularLocation>
        <location evidence="1">Cell membrane</location>
        <topology evidence="1">Single-pass type I membrane protein</topology>
    </subcellularLocation>
</comment>
<dbReference type="GO" id="GO:0005886">
    <property type="term" value="C:plasma membrane"/>
    <property type="evidence" value="ECO:0007669"/>
    <property type="project" value="UniProtKB-SubCell"/>
</dbReference>
<dbReference type="SMART" id="SM00369">
    <property type="entry name" value="LRR_TYP"/>
    <property type="match status" value="7"/>
</dbReference>
<proteinExistence type="inferred from homology"/>
<keyword evidence="9" id="KW-0808">Transferase</keyword>
<evidence type="ECO:0000256" key="19">
    <source>
        <dbReference type="ARBA" id="ARBA00023180"/>
    </source>
</evidence>
<evidence type="ECO:0000256" key="2">
    <source>
        <dbReference type="ARBA" id="ARBA00008684"/>
    </source>
</evidence>
<dbReference type="InterPro" id="IPR000719">
    <property type="entry name" value="Prot_kinase_dom"/>
</dbReference>
<keyword evidence="17 23" id="KW-0472">Membrane</keyword>
<evidence type="ECO:0000256" key="18">
    <source>
        <dbReference type="ARBA" id="ARBA00023170"/>
    </source>
</evidence>
<dbReference type="Gene3D" id="1.10.510.10">
    <property type="entry name" value="Transferase(Phosphotransferase) domain 1"/>
    <property type="match status" value="1"/>
</dbReference>
<evidence type="ECO:0000256" key="16">
    <source>
        <dbReference type="ARBA" id="ARBA00022989"/>
    </source>
</evidence>
<dbReference type="InterPro" id="IPR051809">
    <property type="entry name" value="Plant_receptor-like_S/T_kinase"/>
</dbReference>
<evidence type="ECO:0000256" key="1">
    <source>
        <dbReference type="ARBA" id="ARBA00004251"/>
    </source>
</evidence>
<keyword evidence="18" id="KW-0675">Receptor</keyword>
<feature type="binding site" evidence="22">
    <location>
        <position position="724"/>
    </location>
    <ligand>
        <name>ATP</name>
        <dbReference type="ChEBI" id="CHEBI:30616"/>
    </ligand>
</feature>
<dbReference type="Proteomes" id="UP000239757">
    <property type="component" value="Unassembled WGS sequence"/>
</dbReference>
<dbReference type="InterPro" id="IPR001611">
    <property type="entry name" value="Leu-rich_rpt"/>
</dbReference>
<evidence type="ECO:0000256" key="9">
    <source>
        <dbReference type="ARBA" id="ARBA00022679"/>
    </source>
</evidence>
<keyword evidence="6" id="KW-0723">Serine/threonine-protein kinase</keyword>
<gene>
    <name evidence="26" type="ORF">GOBAR_AA31100</name>
</gene>
<evidence type="ECO:0000256" key="10">
    <source>
        <dbReference type="ARBA" id="ARBA00022692"/>
    </source>
</evidence>
<dbReference type="GO" id="GO:0005524">
    <property type="term" value="F:ATP binding"/>
    <property type="evidence" value="ECO:0007669"/>
    <property type="project" value="UniProtKB-UniRule"/>
</dbReference>